<dbReference type="InterPro" id="IPR016071">
    <property type="entry name" value="Staphylococal_nuclease_OB-fold"/>
</dbReference>
<feature type="domain" description="TNase-like" evidence="5">
    <location>
        <begin position="56"/>
        <end position="185"/>
    </location>
</feature>
<dbReference type="SMART" id="SM00318">
    <property type="entry name" value="SNc"/>
    <property type="match status" value="1"/>
</dbReference>
<evidence type="ECO:0000313" key="7">
    <source>
        <dbReference type="Proteomes" id="UP000017842"/>
    </source>
</evidence>
<feature type="signal peptide" evidence="4">
    <location>
        <begin position="1"/>
        <end position="26"/>
    </location>
</feature>
<dbReference type="PANTHER" id="PTHR12302">
    <property type="entry name" value="EBNA2 BINDING PROTEIN P100"/>
    <property type="match status" value="1"/>
</dbReference>
<dbReference type="SUPFAM" id="SSF50199">
    <property type="entry name" value="Staphylococcal nuclease"/>
    <property type="match status" value="1"/>
</dbReference>
<dbReference type="EMBL" id="AYLO01000034">
    <property type="protein sequence ID" value="ESS73108.1"/>
    <property type="molecule type" value="Genomic_DNA"/>
</dbReference>
<sequence length="280" mass="32335">MQVMKSRQDLRLIKILLLIFNISACADVYEWQDKDGNKHFSDRVHDNSKKIDLNPGYSYYKVEQVYDGDTVKLSDGRKIRLLDINTPEVKHRNQDAEAGGEIAKQWLTNKLKDQKVRLMTDVEQTDKYKRTLAYLITENKENINVQLVELGLAAVNIYPPNLLYVDELVAAGNRAQQAKRGIWQQAQYTVIPVDQLGNDGHSGWTRLKGKVSNIRSSRKFVYLDFSDVFQARIEKQWLSLFPEINSYRGRTIEVRGWLNKNRGGWSMLIRHPSAIHGISD</sequence>
<dbReference type="GO" id="GO:0004519">
    <property type="term" value="F:endonuclease activity"/>
    <property type="evidence" value="ECO:0007669"/>
    <property type="project" value="UniProtKB-KW"/>
</dbReference>
<comment type="caution">
    <text evidence="6">The sequence shown here is derived from an EMBL/GenBank/DDBJ whole genome shotgun (WGS) entry which is preliminary data.</text>
</comment>
<reference evidence="6 7" key="1">
    <citation type="journal article" date="2013" name="Genome Announc.">
        <title>Draft Genome Sequence of the Methanotrophic Gammaproteobacterium Methyloglobulus morosus DSM 22980 Strain KoM1.</title>
        <authorList>
            <person name="Poehlein A."/>
            <person name="Deutzmann J.S."/>
            <person name="Daniel R."/>
            <person name="Simeonova D.D."/>
        </authorList>
    </citation>
    <scope>NUCLEOTIDE SEQUENCE [LARGE SCALE GENOMIC DNA]</scope>
    <source>
        <strain evidence="6 7">KoM1</strain>
    </source>
</reference>
<dbReference type="PROSITE" id="PS50830">
    <property type="entry name" value="TNASE_3"/>
    <property type="match status" value="1"/>
</dbReference>
<evidence type="ECO:0000256" key="1">
    <source>
        <dbReference type="ARBA" id="ARBA00022722"/>
    </source>
</evidence>
<dbReference type="PANTHER" id="PTHR12302:SF3">
    <property type="entry name" value="SERINE_THREONINE-PROTEIN KINASE 31"/>
    <property type="match status" value="1"/>
</dbReference>
<accession>V5C8S3</accession>
<evidence type="ECO:0000256" key="2">
    <source>
        <dbReference type="ARBA" id="ARBA00022759"/>
    </source>
</evidence>
<protein>
    <submittedName>
        <fullName evidence="6">Micrococcal nuclease-like nuclease</fullName>
    </submittedName>
</protein>
<name>V5C8S3_9GAMM</name>
<evidence type="ECO:0000313" key="6">
    <source>
        <dbReference type="EMBL" id="ESS73108.1"/>
    </source>
</evidence>
<dbReference type="Pfam" id="PF13511">
    <property type="entry name" value="DUF4124"/>
    <property type="match status" value="1"/>
</dbReference>
<dbReference type="Gene3D" id="2.40.50.90">
    <property type="match status" value="1"/>
</dbReference>
<dbReference type="Pfam" id="PF00565">
    <property type="entry name" value="SNase"/>
    <property type="match status" value="1"/>
</dbReference>
<keyword evidence="3" id="KW-0378">Hydrolase</keyword>
<gene>
    <name evidence="6" type="ORF">MGMO_35c00040</name>
</gene>
<dbReference type="InterPro" id="IPR035437">
    <property type="entry name" value="SNase_OB-fold_sf"/>
</dbReference>
<proteinExistence type="predicted"/>
<dbReference type="GO" id="GO:0016787">
    <property type="term" value="F:hydrolase activity"/>
    <property type="evidence" value="ECO:0007669"/>
    <property type="project" value="UniProtKB-KW"/>
</dbReference>
<dbReference type="AlphaFoldDB" id="V5C8S3"/>
<dbReference type="eggNOG" id="COG1525">
    <property type="taxonomic scope" value="Bacteria"/>
</dbReference>
<evidence type="ECO:0000259" key="5">
    <source>
        <dbReference type="PROSITE" id="PS50830"/>
    </source>
</evidence>
<keyword evidence="7" id="KW-1185">Reference proteome</keyword>
<feature type="chain" id="PRO_5004732011" evidence="4">
    <location>
        <begin position="27"/>
        <end position="280"/>
    </location>
</feature>
<organism evidence="6 7">
    <name type="scientific">Methyloglobulus morosus KoM1</name>
    <dbReference type="NCBI Taxonomy" id="1116472"/>
    <lineage>
        <taxon>Bacteria</taxon>
        <taxon>Pseudomonadati</taxon>
        <taxon>Pseudomonadota</taxon>
        <taxon>Gammaproteobacteria</taxon>
        <taxon>Methylococcales</taxon>
        <taxon>Methylococcaceae</taxon>
        <taxon>Methyloglobulus</taxon>
    </lineage>
</organism>
<dbReference type="PATRIC" id="fig|1116472.3.peg.988"/>
<evidence type="ECO:0000256" key="3">
    <source>
        <dbReference type="ARBA" id="ARBA00022801"/>
    </source>
</evidence>
<evidence type="ECO:0000256" key="4">
    <source>
        <dbReference type="SAM" id="SignalP"/>
    </source>
</evidence>
<dbReference type="Proteomes" id="UP000017842">
    <property type="component" value="Unassembled WGS sequence"/>
</dbReference>
<keyword evidence="4" id="KW-0732">Signal</keyword>
<keyword evidence="1" id="KW-0540">Nuclease</keyword>
<dbReference type="InterPro" id="IPR025392">
    <property type="entry name" value="DUF4124"/>
</dbReference>
<keyword evidence="2" id="KW-0255">Endonuclease</keyword>
<dbReference type="STRING" id="1116472.MGMO_35c00040"/>